<feature type="region of interest" description="Disordered" evidence="13">
    <location>
        <begin position="96"/>
        <end position="115"/>
    </location>
</feature>
<keyword evidence="6" id="KW-0769">Symport</keyword>
<feature type="transmembrane region" description="Helical" evidence="14">
    <location>
        <begin position="20"/>
        <end position="42"/>
    </location>
</feature>
<evidence type="ECO:0000256" key="10">
    <source>
        <dbReference type="ARBA" id="ARBA00039341"/>
    </source>
</evidence>
<reference evidence="15" key="1">
    <citation type="submission" date="2017-12" db="EMBL/GenBank/DDBJ databases">
        <title>High-resolution comparative analysis of great ape genomes.</title>
        <authorList>
            <person name="Pollen A."/>
            <person name="Hastie A."/>
            <person name="Hormozdiari F."/>
            <person name="Dougherty M."/>
            <person name="Liu R."/>
            <person name="Chaisson M."/>
            <person name="Hoppe E."/>
            <person name="Hill C."/>
            <person name="Pang A."/>
            <person name="Hillier L."/>
            <person name="Baker C."/>
            <person name="Armstrong J."/>
            <person name="Shendure J."/>
            <person name="Paten B."/>
            <person name="Wilson R."/>
            <person name="Chao H."/>
            <person name="Schneider V."/>
            <person name="Ventura M."/>
            <person name="Kronenberg Z."/>
            <person name="Murali S."/>
            <person name="Gordon D."/>
            <person name="Cantsilieris S."/>
            <person name="Munson K."/>
            <person name="Nelson B."/>
            <person name="Raja A."/>
            <person name="Underwood J."/>
            <person name="Diekhans M."/>
            <person name="Fiddes I."/>
            <person name="Haussler D."/>
            <person name="Eichler E."/>
        </authorList>
    </citation>
    <scope>NUCLEOTIDE SEQUENCE [LARGE SCALE GENOMIC DNA]</scope>
    <source>
        <strain evidence="15">Susie</strain>
    </source>
</reference>
<comment type="similarity">
    <text evidence="2">Belongs to the inorganic phosphate transporter (PiT) (TC 2.A.20) family.</text>
</comment>
<feature type="non-terminal residue" evidence="15">
    <location>
        <position position="1"/>
    </location>
</feature>
<evidence type="ECO:0000256" key="5">
    <source>
        <dbReference type="ARBA" id="ARBA00022692"/>
    </source>
</evidence>
<keyword evidence="3" id="KW-0813">Transport</keyword>
<feature type="transmembrane region" description="Helical" evidence="14">
    <location>
        <begin position="48"/>
        <end position="70"/>
    </location>
</feature>
<comment type="function">
    <text evidence="12">Sodium-phosphate symporter which preferentially transports the monovalent form of phosphate with a stoichiometry of two sodium ions per phosphate ion. May play a role in extracellular matrix and cartilage calcification as well as in vascular calcification. Essential for cell proliferation but this function is independent of its phosphate transporter activity.</text>
</comment>
<feature type="compositionally biased region" description="Basic and acidic residues" evidence="13">
    <location>
        <begin position="98"/>
        <end position="115"/>
    </location>
</feature>
<dbReference type="EMBL" id="NDHI03003570">
    <property type="protein sequence ID" value="PNJ20061.1"/>
    <property type="molecule type" value="Genomic_DNA"/>
</dbReference>
<dbReference type="GO" id="GO:0035435">
    <property type="term" value="P:phosphate ion transmembrane transport"/>
    <property type="evidence" value="ECO:0007669"/>
    <property type="project" value="TreeGrafter"/>
</dbReference>
<evidence type="ECO:0000256" key="4">
    <source>
        <dbReference type="ARBA" id="ARBA00022592"/>
    </source>
</evidence>
<evidence type="ECO:0000256" key="7">
    <source>
        <dbReference type="ARBA" id="ARBA00022989"/>
    </source>
</evidence>
<evidence type="ECO:0000256" key="2">
    <source>
        <dbReference type="ARBA" id="ARBA00009916"/>
    </source>
</evidence>
<dbReference type="GO" id="GO:0015293">
    <property type="term" value="F:symporter activity"/>
    <property type="evidence" value="ECO:0007669"/>
    <property type="project" value="UniProtKB-KW"/>
</dbReference>
<evidence type="ECO:0000256" key="13">
    <source>
        <dbReference type="SAM" id="MobiDB-lite"/>
    </source>
</evidence>
<keyword evidence="7 14" id="KW-1133">Transmembrane helix</keyword>
<dbReference type="PANTHER" id="PTHR11101">
    <property type="entry name" value="PHOSPHATE TRANSPORTER"/>
    <property type="match status" value="1"/>
</dbReference>
<keyword evidence="5 14" id="KW-0812">Transmembrane</keyword>
<evidence type="ECO:0000256" key="9">
    <source>
        <dbReference type="ARBA" id="ARBA00035083"/>
    </source>
</evidence>
<dbReference type="GO" id="GO:0005315">
    <property type="term" value="F:phosphate transmembrane transporter activity"/>
    <property type="evidence" value="ECO:0007669"/>
    <property type="project" value="InterPro"/>
</dbReference>
<evidence type="ECO:0000256" key="1">
    <source>
        <dbReference type="ARBA" id="ARBA00004141"/>
    </source>
</evidence>
<evidence type="ECO:0000256" key="3">
    <source>
        <dbReference type="ARBA" id="ARBA00022448"/>
    </source>
</evidence>
<evidence type="ECO:0000256" key="11">
    <source>
        <dbReference type="ARBA" id="ARBA00041754"/>
    </source>
</evidence>
<dbReference type="GO" id="GO:0016020">
    <property type="term" value="C:membrane"/>
    <property type="evidence" value="ECO:0007669"/>
    <property type="project" value="UniProtKB-SubCell"/>
</dbReference>
<comment type="caution">
    <text evidence="15">The sequence shown here is derived from an EMBL/GenBank/DDBJ whole genome shotgun (WGS) entry which is preliminary data.</text>
</comment>
<dbReference type="InterPro" id="IPR001204">
    <property type="entry name" value="Phos_transporter"/>
</dbReference>
<keyword evidence="8 14" id="KW-0472">Membrane</keyword>
<evidence type="ECO:0000256" key="8">
    <source>
        <dbReference type="ARBA" id="ARBA00023136"/>
    </source>
</evidence>
<protein>
    <recommendedName>
        <fullName evidence="10">Sodium-dependent phosphate transporter 1</fullName>
    </recommendedName>
    <alternativeName>
        <fullName evidence="11">Solute carrier family 20 member 1</fullName>
    </alternativeName>
</protein>
<keyword evidence="4" id="KW-0592">Phosphate transport</keyword>
<organism evidence="15">
    <name type="scientific">Pongo abelii</name>
    <name type="common">Sumatran orangutan</name>
    <name type="synonym">Pongo pygmaeus abelii</name>
    <dbReference type="NCBI Taxonomy" id="9601"/>
    <lineage>
        <taxon>Eukaryota</taxon>
        <taxon>Metazoa</taxon>
        <taxon>Chordata</taxon>
        <taxon>Craniata</taxon>
        <taxon>Vertebrata</taxon>
        <taxon>Euteleostomi</taxon>
        <taxon>Mammalia</taxon>
        <taxon>Eutheria</taxon>
        <taxon>Euarchontoglires</taxon>
        <taxon>Primates</taxon>
        <taxon>Haplorrhini</taxon>
        <taxon>Catarrhini</taxon>
        <taxon>Hominidae</taxon>
        <taxon>Pongo</taxon>
    </lineage>
</organism>
<sequence>RAFILHKADPVPNGLRALPVFYACTVGINLFSIMYTGAPLLGFDKLPLWGTILISVGCAVFCALIVWFFVCPRMKRKIERCGGGENSFIQTWRFGGSSREREASQRGLERGNQHR</sequence>
<comment type="catalytic activity">
    <reaction evidence="9">
        <text>2 Na(+)(out) + phosphate(out) = 2 Na(+)(in) + phosphate(in)</text>
        <dbReference type="Rhea" id="RHEA:71259"/>
        <dbReference type="ChEBI" id="CHEBI:29101"/>
        <dbReference type="ChEBI" id="CHEBI:43474"/>
    </reaction>
</comment>
<proteinExistence type="inferred from homology"/>
<evidence type="ECO:0000256" key="12">
    <source>
        <dbReference type="ARBA" id="ARBA00045252"/>
    </source>
</evidence>
<dbReference type="AlphaFoldDB" id="A0A2J8SH15"/>
<comment type="subcellular location">
    <subcellularLocation>
        <location evidence="1">Membrane</location>
        <topology evidence="1">Multi-pass membrane protein</topology>
    </subcellularLocation>
</comment>
<evidence type="ECO:0000313" key="15">
    <source>
        <dbReference type="EMBL" id="PNJ20061.1"/>
    </source>
</evidence>
<name>A0A2J8SH15_PONAB</name>
<evidence type="ECO:0000256" key="14">
    <source>
        <dbReference type="SAM" id="Phobius"/>
    </source>
</evidence>
<dbReference type="PANTHER" id="PTHR11101:SF46">
    <property type="entry name" value="SODIUM-DEPENDENT PHOSPHATE TRANSPORTER 1"/>
    <property type="match status" value="1"/>
</dbReference>
<evidence type="ECO:0000256" key="6">
    <source>
        <dbReference type="ARBA" id="ARBA00022847"/>
    </source>
</evidence>
<gene>
    <name evidence="15" type="ORF">CR201_G0043117</name>
</gene>
<accession>A0A2J8SH15</accession>